<name>A0ABZ2Q3B2_9FLAO</name>
<dbReference type="InterPro" id="IPR017853">
    <property type="entry name" value="GH"/>
</dbReference>
<feature type="domain" description="Fibronectin type III-like" evidence="4">
    <location>
        <begin position="674"/>
        <end position="745"/>
    </location>
</feature>
<feature type="chain" id="PRO_5047511309" evidence="3">
    <location>
        <begin position="20"/>
        <end position="771"/>
    </location>
</feature>
<evidence type="ECO:0000256" key="3">
    <source>
        <dbReference type="SAM" id="SignalP"/>
    </source>
</evidence>
<protein>
    <submittedName>
        <fullName evidence="5">Glycoside hydrolase family 3 C-terminal domain-containing protein</fullName>
    </submittedName>
</protein>
<dbReference type="GO" id="GO:0016787">
    <property type="term" value="F:hydrolase activity"/>
    <property type="evidence" value="ECO:0007669"/>
    <property type="project" value="UniProtKB-KW"/>
</dbReference>
<gene>
    <name evidence="5" type="ORF">V6624_17915</name>
</gene>
<evidence type="ECO:0000256" key="2">
    <source>
        <dbReference type="ARBA" id="ARBA00022801"/>
    </source>
</evidence>
<dbReference type="SUPFAM" id="SSF52279">
    <property type="entry name" value="Beta-D-glucan exohydrolase, C-terminal domain"/>
    <property type="match status" value="1"/>
</dbReference>
<evidence type="ECO:0000313" key="6">
    <source>
        <dbReference type="Proteomes" id="UP001447857"/>
    </source>
</evidence>
<dbReference type="Pfam" id="PF00933">
    <property type="entry name" value="Glyco_hydro_3"/>
    <property type="match status" value="1"/>
</dbReference>
<dbReference type="SMART" id="SM01217">
    <property type="entry name" value="Fn3_like"/>
    <property type="match status" value="1"/>
</dbReference>
<keyword evidence="3" id="KW-0732">Signal</keyword>
<dbReference type="Gene3D" id="3.40.50.1700">
    <property type="entry name" value="Glycoside hydrolase family 3 C-terminal domain"/>
    <property type="match status" value="1"/>
</dbReference>
<dbReference type="Pfam" id="PF01915">
    <property type="entry name" value="Glyco_hydro_3_C"/>
    <property type="match status" value="1"/>
</dbReference>
<dbReference type="PANTHER" id="PTHR42715">
    <property type="entry name" value="BETA-GLUCOSIDASE"/>
    <property type="match status" value="1"/>
</dbReference>
<evidence type="ECO:0000313" key="5">
    <source>
        <dbReference type="EMBL" id="WXK48902.1"/>
    </source>
</evidence>
<dbReference type="Pfam" id="PF14310">
    <property type="entry name" value="Fn3-like"/>
    <property type="match status" value="1"/>
</dbReference>
<proteinExistence type="inferred from homology"/>
<dbReference type="InterPro" id="IPR026891">
    <property type="entry name" value="Fn3-like"/>
</dbReference>
<keyword evidence="6" id="KW-1185">Reference proteome</keyword>
<dbReference type="RefSeq" id="WP_338839603.1">
    <property type="nucleotide sequence ID" value="NZ_CP147988.1"/>
</dbReference>
<comment type="similarity">
    <text evidence="1">Belongs to the glycosyl hydrolase 3 family.</text>
</comment>
<sequence length="771" mass="84766">MKNAIIILGAVLLSSSLTAQLKLNPKNIDAVIKEMTIEEKANMLVGYTFGKSYWGLPTNPDPNAGAIVLGAAGNTAKNDRFGIPHTVFADGPAGVHISAERPNDPQKYYCSGFPIGTLLASTWDTELVNAIGSTFGSEVKEYGVDVILGPGMNLMRNPLCGRNFEYYSEDPFVSGLIAAAIINGIQSKGVGVSAKHFAANNQEGNRTHNNVIASQRVLRELYLKGFEIMVKKSQPWTIMSSYNYINGVYTQESEDLLTTILRDEWGFKNLVLTDWTNTRNTAAQVHAGNDLLTPGNAEQIKQIGDGLKNGSISMADVDRNLKRILEYIVKTPRFNGYKFSNNPDLKAHAEIIRKAAPQGMVLLKNEGNVLPLASSMKKVALFGHTSYHLYAGGSGSGDVNKPYVVDLVEGLKNAGIRIDDTLNTVYSKYRDYAHHEAESEMGAFSSSSYFPRPRVKEPQMGIFTYANAAERNEFAIVTVGRSSGEGNDRAFEDFNINADELDMLKQTYEAFHKKGKKVIVILNVGGVIETAPVQKYSDAILLAWQPGMEAGNSIADVLTGKTAPSGKLTMTWPEALADVPSTKNFPNGLTWRDEIFVKQDEINKMPNLGETRYDEGLDVGYRYFQTAGKKTAYPFGFGMNYTQFEYANASVKEKNGVYTASVTVKNIGKLSSREAVQLYITAPKGKLAKPVYELKAFGKTKELQPGESQKIEMTFTNYYLASYDESEQAFVTDKGVYVAHFAASADDIRQNVNFKAVAQTVKCHDVLKLQP</sequence>
<evidence type="ECO:0000256" key="1">
    <source>
        <dbReference type="ARBA" id="ARBA00005336"/>
    </source>
</evidence>
<evidence type="ECO:0000259" key="4">
    <source>
        <dbReference type="SMART" id="SM01217"/>
    </source>
</evidence>
<dbReference type="InterPro" id="IPR036962">
    <property type="entry name" value="Glyco_hydro_3_N_sf"/>
</dbReference>
<feature type="signal peptide" evidence="3">
    <location>
        <begin position="1"/>
        <end position="19"/>
    </location>
</feature>
<dbReference type="InterPro" id="IPR013783">
    <property type="entry name" value="Ig-like_fold"/>
</dbReference>
<accession>A0ABZ2Q3B2</accession>
<dbReference type="Gene3D" id="2.60.40.10">
    <property type="entry name" value="Immunoglobulins"/>
    <property type="match status" value="1"/>
</dbReference>
<dbReference type="InterPro" id="IPR001764">
    <property type="entry name" value="Glyco_hydro_3_N"/>
</dbReference>
<dbReference type="SUPFAM" id="SSF51445">
    <property type="entry name" value="(Trans)glycosidases"/>
    <property type="match status" value="1"/>
</dbReference>
<dbReference type="Proteomes" id="UP001447857">
    <property type="component" value="Chromosome"/>
</dbReference>
<dbReference type="InterPro" id="IPR002772">
    <property type="entry name" value="Glyco_hydro_3_C"/>
</dbReference>
<dbReference type="EMBL" id="CP147988">
    <property type="protein sequence ID" value="WXK48902.1"/>
    <property type="molecule type" value="Genomic_DNA"/>
</dbReference>
<dbReference type="InterPro" id="IPR050288">
    <property type="entry name" value="Cellulose_deg_GH3"/>
</dbReference>
<dbReference type="PANTHER" id="PTHR42715:SF10">
    <property type="entry name" value="BETA-GLUCOSIDASE"/>
    <property type="match status" value="1"/>
</dbReference>
<reference evidence="5 6" key="1">
    <citation type="submission" date="2024-02" db="EMBL/GenBank/DDBJ databases">
        <title>complete genome of Flavobacterium ginsenosidimutans Str. YTB16.</title>
        <authorList>
            <person name="Wang Q."/>
        </authorList>
    </citation>
    <scope>NUCLEOTIDE SEQUENCE [LARGE SCALE GENOMIC DNA]</scope>
    <source>
        <strain evidence="5 6">YTB16</strain>
    </source>
</reference>
<dbReference type="PRINTS" id="PR00133">
    <property type="entry name" value="GLHYDRLASE3"/>
</dbReference>
<keyword evidence="2 5" id="KW-0378">Hydrolase</keyword>
<dbReference type="Gene3D" id="3.20.20.300">
    <property type="entry name" value="Glycoside hydrolase, family 3, N-terminal domain"/>
    <property type="match status" value="1"/>
</dbReference>
<organism evidence="5 6">
    <name type="scientific">Flavobacterium ginsenosidimutans</name>
    <dbReference type="NCBI Taxonomy" id="687844"/>
    <lineage>
        <taxon>Bacteria</taxon>
        <taxon>Pseudomonadati</taxon>
        <taxon>Bacteroidota</taxon>
        <taxon>Flavobacteriia</taxon>
        <taxon>Flavobacteriales</taxon>
        <taxon>Flavobacteriaceae</taxon>
        <taxon>Flavobacterium</taxon>
    </lineage>
</organism>
<dbReference type="InterPro" id="IPR036881">
    <property type="entry name" value="Glyco_hydro_3_C_sf"/>
</dbReference>